<dbReference type="AlphaFoldDB" id="A0A0D6ZF02"/>
<dbReference type="PATRIC" id="fig|285983.3.peg.3212"/>
<evidence type="ECO:0000313" key="3">
    <source>
        <dbReference type="Proteomes" id="UP000032512"/>
    </source>
</evidence>
<feature type="region of interest" description="Disordered" evidence="1">
    <location>
        <begin position="1"/>
        <end position="28"/>
    </location>
</feature>
<sequence>MKKSNGKSIPELNDPGMRKTGQTAPGPFLGLADNRFLLQTLTFRWASGEPPPRFAQTYSDRNRAYHHPNK</sequence>
<evidence type="ECO:0000313" key="2">
    <source>
        <dbReference type="EMBL" id="KIY23193.1"/>
    </source>
</evidence>
<name>A0A0D6ZF02_9BACI</name>
<evidence type="ECO:0000256" key="1">
    <source>
        <dbReference type="SAM" id="MobiDB-lite"/>
    </source>
</evidence>
<keyword evidence="3" id="KW-1185">Reference proteome</keyword>
<dbReference type="RefSeq" id="WP_044391457.1">
    <property type="nucleotide sequence ID" value="NZ_JXIQ01000023.1"/>
</dbReference>
<dbReference type="EMBL" id="JXIQ01000023">
    <property type="protein sequence ID" value="KIY23193.1"/>
    <property type="molecule type" value="Genomic_DNA"/>
</dbReference>
<feature type="region of interest" description="Disordered" evidence="1">
    <location>
        <begin position="47"/>
        <end position="70"/>
    </location>
</feature>
<organism evidence="2 3">
    <name type="scientific">Mesobacillus subterraneus</name>
    <dbReference type="NCBI Taxonomy" id="285983"/>
    <lineage>
        <taxon>Bacteria</taxon>
        <taxon>Bacillati</taxon>
        <taxon>Bacillota</taxon>
        <taxon>Bacilli</taxon>
        <taxon>Bacillales</taxon>
        <taxon>Bacillaceae</taxon>
        <taxon>Mesobacillus</taxon>
    </lineage>
</organism>
<accession>A0A0D6ZF02</accession>
<gene>
    <name evidence="2" type="ORF">UB32_04165</name>
</gene>
<protein>
    <submittedName>
        <fullName evidence="2">Uncharacterized protein</fullName>
    </submittedName>
</protein>
<proteinExistence type="predicted"/>
<dbReference type="Proteomes" id="UP000032512">
    <property type="component" value="Unassembled WGS sequence"/>
</dbReference>
<reference evidence="2 3" key="1">
    <citation type="submission" date="2015-01" db="EMBL/GenBank/DDBJ databases">
        <title>Draft genome sequences of the supercritical CO2 tolerant bacteria Bacillus subterraneus MITOT1 and Bacillus cereus MIT0214.</title>
        <authorList>
            <person name="Peet K.C."/>
            <person name="Thompson J.R."/>
        </authorList>
    </citation>
    <scope>NUCLEOTIDE SEQUENCE [LARGE SCALE GENOMIC DNA]</scope>
    <source>
        <strain evidence="2 3">MITOT1</strain>
    </source>
</reference>
<comment type="caution">
    <text evidence="2">The sequence shown here is derived from an EMBL/GenBank/DDBJ whole genome shotgun (WGS) entry which is preliminary data.</text>
</comment>